<proteinExistence type="inferred from homology"/>
<feature type="signal peptide" evidence="6">
    <location>
        <begin position="1"/>
        <end position="21"/>
    </location>
</feature>
<keyword evidence="3" id="KW-0285">Flavoprotein</keyword>
<evidence type="ECO:0000256" key="5">
    <source>
        <dbReference type="ARBA" id="ARBA00023002"/>
    </source>
</evidence>
<sequence>MAFKSLVRGSILLSLASNTLSAESAASDSLQDCLQNAQATVFYPQSTGYNDTAKSQNTNYNYQPAAILQPNSTEETAAIVKCVVAEQGATKLSSFGGGHGYASYALGGTDGFVVIDASKLQDIEIDEAGSTVTVGAGTKIGPVAARIGEKGFGLPHGTCSSVGVVGHSLGGGWGFSSRKWGWLLDHIVFLTIVDAKGEIRDVLPSSTGADADLWWAMRGAGANNFGVVTSITFNVEKAPAKSVNYKAIFQTNDECAEALVGFQELSLYPADDNGLSSKLGAQLLLYGEGGSDPGACRFLGQYLGPLEEFLEIKKRIVDNFEGRGIKIGEFNNTESDSWVKTLTDLMGDLNAPPTKVPYYAQSLMDDGSPGYSKESALAITQAVQRTVGLHGIGTSIAFDLNGVGSGTNAEQPHGDSAFAVAGHRKALFLSQIYVNGYPGFDKPQEQEEVNRAVDGVVGAVKAANPYDTWQAYVNYVDPRLQDWAQQYYGQALARLKSIKKAEDPNTVFDYAQGLAHA</sequence>
<dbReference type="SUPFAM" id="SSF56176">
    <property type="entry name" value="FAD-binding/transporter-associated domain-like"/>
    <property type="match status" value="1"/>
</dbReference>
<evidence type="ECO:0000256" key="6">
    <source>
        <dbReference type="SAM" id="SignalP"/>
    </source>
</evidence>
<dbReference type="GeneID" id="71990676"/>
<dbReference type="GO" id="GO:0071949">
    <property type="term" value="F:FAD binding"/>
    <property type="evidence" value="ECO:0007669"/>
    <property type="project" value="InterPro"/>
</dbReference>
<protein>
    <submittedName>
        <fullName evidence="8">Xylooligosaccharide oxidase</fullName>
    </submittedName>
</protein>
<evidence type="ECO:0000256" key="1">
    <source>
        <dbReference type="ARBA" id="ARBA00001974"/>
    </source>
</evidence>
<evidence type="ECO:0000313" key="8">
    <source>
        <dbReference type="EMBL" id="UJO20837.1"/>
    </source>
</evidence>
<keyword evidence="6" id="KW-0732">Signal</keyword>
<dbReference type="PANTHER" id="PTHR42973:SF39">
    <property type="entry name" value="FAD-BINDING PCMH-TYPE DOMAIN-CONTAINING PROTEIN"/>
    <property type="match status" value="1"/>
</dbReference>
<feature type="chain" id="PRO_5040245975" evidence="6">
    <location>
        <begin position="22"/>
        <end position="517"/>
    </location>
</feature>
<reference evidence="8" key="2">
    <citation type="journal article" date="2022" name="Microb. Genom.">
        <title>A chromosome-scale genome assembly of the tomato pathogen Cladosporium fulvum reveals a compartmentalized genome architecture and the presence of a dispensable chromosome.</title>
        <authorList>
            <person name="Zaccaron A.Z."/>
            <person name="Chen L.H."/>
            <person name="Samaras A."/>
            <person name="Stergiopoulos I."/>
        </authorList>
    </citation>
    <scope>NUCLEOTIDE SEQUENCE</scope>
    <source>
        <strain evidence="8">Race5_Kim</strain>
    </source>
</reference>
<dbReference type="EMBL" id="CP090170">
    <property type="protein sequence ID" value="UJO20837.1"/>
    <property type="molecule type" value="Genomic_DNA"/>
</dbReference>
<evidence type="ECO:0000256" key="4">
    <source>
        <dbReference type="ARBA" id="ARBA00022827"/>
    </source>
</evidence>
<dbReference type="Proteomes" id="UP000756132">
    <property type="component" value="Chromosome 8"/>
</dbReference>
<name>A0A9Q8PEB0_PASFU</name>
<dbReference type="Gene3D" id="3.30.465.10">
    <property type="match status" value="1"/>
</dbReference>
<keyword evidence="4" id="KW-0274">FAD</keyword>
<dbReference type="Pfam" id="PF08031">
    <property type="entry name" value="BBE"/>
    <property type="match status" value="1"/>
</dbReference>
<dbReference type="InterPro" id="IPR006094">
    <property type="entry name" value="Oxid_FAD_bind_N"/>
</dbReference>
<dbReference type="InterPro" id="IPR012951">
    <property type="entry name" value="BBE"/>
</dbReference>
<dbReference type="InterPro" id="IPR016169">
    <property type="entry name" value="FAD-bd_PCMH_sub2"/>
</dbReference>
<evidence type="ECO:0000256" key="2">
    <source>
        <dbReference type="ARBA" id="ARBA00005466"/>
    </source>
</evidence>
<dbReference type="OrthoDB" id="407275at2759"/>
<dbReference type="GO" id="GO:0016491">
    <property type="term" value="F:oxidoreductase activity"/>
    <property type="evidence" value="ECO:0007669"/>
    <property type="project" value="UniProtKB-KW"/>
</dbReference>
<comment type="similarity">
    <text evidence="2">Belongs to the oxygen-dependent FAD-linked oxidoreductase family.</text>
</comment>
<feature type="domain" description="FAD-binding PCMH-type" evidence="7">
    <location>
        <begin position="60"/>
        <end position="238"/>
    </location>
</feature>
<dbReference type="KEGG" id="ffu:CLAFUR5_10798"/>
<dbReference type="Gene3D" id="3.40.462.20">
    <property type="match status" value="1"/>
</dbReference>
<evidence type="ECO:0000259" key="7">
    <source>
        <dbReference type="PROSITE" id="PS51387"/>
    </source>
</evidence>
<dbReference type="RefSeq" id="XP_047765203.1">
    <property type="nucleotide sequence ID" value="XM_047909946.1"/>
</dbReference>
<dbReference type="Pfam" id="PF01565">
    <property type="entry name" value="FAD_binding_4"/>
    <property type="match status" value="1"/>
</dbReference>
<dbReference type="AlphaFoldDB" id="A0A9Q8PEB0"/>
<gene>
    <name evidence="8" type="ORF">CLAFUR5_10798</name>
</gene>
<accession>A0A9Q8PEB0</accession>
<organism evidence="8 9">
    <name type="scientific">Passalora fulva</name>
    <name type="common">Tomato leaf mold</name>
    <name type="synonym">Cladosporium fulvum</name>
    <dbReference type="NCBI Taxonomy" id="5499"/>
    <lineage>
        <taxon>Eukaryota</taxon>
        <taxon>Fungi</taxon>
        <taxon>Dikarya</taxon>
        <taxon>Ascomycota</taxon>
        <taxon>Pezizomycotina</taxon>
        <taxon>Dothideomycetes</taxon>
        <taxon>Dothideomycetidae</taxon>
        <taxon>Mycosphaerellales</taxon>
        <taxon>Mycosphaerellaceae</taxon>
        <taxon>Fulvia</taxon>
    </lineage>
</organism>
<dbReference type="OMA" id="WHAYQNY"/>
<dbReference type="InterPro" id="IPR036318">
    <property type="entry name" value="FAD-bd_PCMH-like_sf"/>
</dbReference>
<keyword evidence="9" id="KW-1185">Reference proteome</keyword>
<evidence type="ECO:0000313" key="9">
    <source>
        <dbReference type="Proteomes" id="UP000756132"/>
    </source>
</evidence>
<dbReference type="PANTHER" id="PTHR42973">
    <property type="entry name" value="BINDING OXIDOREDUCTASE, PUTATIVE (AFU_ORTHOLOGUE AFUA_1G17690)-RELATED"/>
    <property type="match status" value="1"/>
</dbReference>
<comment type="cofactor">
    <cofactor evidence="1">
        <name>FAD</name>
        <dbReference type="ChEBI" id="CHEBI:57692"/>
    </cofactor>
</comment>
<dbReference type="InterPro" id="IPR016166">
    <property type="entry name" value="FAD-bd_PCMH"/>
</dbReference>
<evidence type="ECO:0000256" key="3">
    <source>
        <dbReference type="ARBA" id="ARBA00022630"/>
    </source>
</evidence>
<dbReference type="PROSITE" id="PS51387">
    <property type="entry name" value="FAD_PCMH"/>
    <property type="match status" value="1"/>
</dbReference>
<keyword evidence="5" id="KW-0560">Oxidoreductase</keyword>
<dbReference type="InterPro" id="IPR050416">
    <property type="entry name" value="FAD-linked_Oxidoreductase"/>
</dbReference>
<reference evidence="8" key="1">
    <citation type="submission" date="2021-12" db="EMBL/GenBank/DDBJ databases">
        <authorList>
            <person name="Zaccaron A."/>
            <person name="Stergiopoulos I."/>
        </authorList>
    </citation>
    <scope>NUCLEOTIDE SEQUENCE</scope>
    <source>
        <strain evidence="8">Race5_Kim</strain>
    </source>
</reference>